<dbReference type="Gene3D" id="3.30.1330.60">
    <property type="entry name" value="OmpA-like domain"/>
    <property type="match status" value="1"/>
</dbReference>
<evidence type="ECO:0000256" key="8">
    <source>
        <dbReference type="HAMAP-Rule" id="MF_02204"/>
    </source>
</evidence>
<dbReference type="AlphaFoldDB" id="A0A918RUS7"/>
<evidence type="ECO:0000313" key="11">
    <source>
        <dbReference type="EMBL" id="GHA11949.1"/>
    </source>
</evidence>
<keyword evidence="4 8" id="KW-0564">Palmitate</keyword>
<evidence type="ECO:0000256" key="5">
    <source>
        <dbReference type="ARBA" id="ARBA00023237"/>
    </source>
</evidence>
<dbReference type="PANTHER" id="PTHR30329">
    <property type="entry name" value="STATOR ELEMENT OF FLAGELLAR MOTOR COMPLEX"/>
    <property type="match status" value="1"/>
</dbReference>
<dbReference type="PROSITE" id="PS51257">
    <property type="entry name" value="PROKAR_LIPOPROTEIN"/>
    <property type="match status" value="1"/>
</dbReference>
<dbReference type="InterPro" id="IPR036737">
    <property type="entry name" value="OmpA-like_sf"/>
</dbReference>
<evidence type="ECO:0000256" key="6">
    <source>
        <dbReference type="ARBA" id="ARBA00023288"/>
    </source>
</evidence>
<dbReference type="CDD" id="cd07185">
    <property type="entry name" value="OmpA_C-like"/>
    <property type="match status" value="1"/>
</dbReference>
<dbReference type="GO" id="GO:0009279">
    <property type="term" value="C:cell outer membrane"/>
    <property type="evidence" value="ECO:0007669"/>
    <property type="project" value="UniProtKB-SubCell"/>
</dbReference>
<dbReference type="Pfam" id="PF00691">
    <property type="entry name" value="OmpA"/>
    <property type="match status" value="1"/>
</dbReference>
<dbReference type="InterPro" id="IPR006664">
    <property type="entry name" value="OMP_bac"/>
</dbReference>
<keyword evidence="3 8" id="KW-0472">Membrane</keyword>
<comment type="similarity">
    <text evidence="8">Belongs to the Pal lipoprotein family.</text>
</comment>
<comment type="subunit">
    <text evidence="8">The Tol-Pal system is composed of five core proteins: the inner membrane proteins TolA, TolQ and TolR, the periplasmic protein TolB and the outer membrane protein Pal. They form a network linking the inner and outer membranes and the peptidoglycan layer.</text>
</comment>
<keyword evidence="12" id="KW-1185">Reference proteome</keyword>
<dbReference type="RefSeq" id="WP_189400950.1">
    <property type="nucleotide sequence ID" value="NZ_BMXA01000003.1"/>
</dbReference>
<keyword evidence="5 8" id="KW-0998">Cell outer membrane</keyword>
<dbReference type="SUPFAM" id="SSF103088">
    <property type="entry name" value="OmpA-like"/>
    <property type="match status" value="1"/>
</dbReference>
<dbReference type="PRINTS" id="PR01021">
    <property type="entry name" value="OMPADOMAIN"/>
</dbReference>
<reference evidence="11" key="1">
    <citation type="journal article" date="2014" name="Int. J. Syst. Evol. Microbiol.">
        <title>Complete genome sequence of Corynebacterium casei LMG S-19264T (=DSM 44701T), isolated from a smear-ripened cheese.</title>
        <authorList>
            <consortium name="US DOE Joint Genome Institute (JGI-PGF)"/>
            <person name="Walter F."/>
            <person name="Albersmeier A."/>
            <person name="Kalinowski J."/>
            <person name="Ruckert C."/>
        </authorList>
    </citation>
    <scope>NUCLEOTIDE SEQUENCE</scope>
    <source>
        <strain evidence="11">KCTC 12711</strain>
    </source>
</reference>
<comment type="subcellular location">
    <subcellularLocation>
        <location evidence="8">Cell outer membrane</location>
        <topology evidence="8">Lipid-anchor</topology>
    </subcellularLocation>
</comment>
<dbReference type="GO" id="GO:0051301">
    <property type="term" value="P:cell division"/>
    <property type="evidence" value="ECO:0007669"/>
    <property type="project" value="UniProtKB-UniRule"/>
</dbReference>
<name>A0A918RUS7_9GAMM</name>
<gene>
    <name evidence="8 11" type="primary">pal</name>
    <name evidence="11" type="ORF">GCM10008090_22210</name>
</gene>
<protein>
    <recommendedName>
        <fullName evidence="8">Peptidoglycan-associated lipoprotein</fullName>
        <shortName evidence="8">PAL</shortName>
    </recommendedName>
</protein>
<dbReference type="Proteomes" id="UP000614811">
    <property type="component" value="Unassembled WGS sequence"/>
</dbReference>
<comment type="function">
    <text evidence="8">Part of the Tol-Pal system, which plays a role in outer membrane invagination during cell division and is important for maintaining outer membrane integrity.</text>
</comment>
<dbReference type="EMBL" id="BMXA01000003">
    <property type="protein sequence ID" value="GHA11949.1"/>
    <property type="molecule type" value="Genomic_DNA"/>
</dbReference>
<accession>A0A918RUS7</accession>
<feature type="domain" description="OmpA-like" evidence="10">
    <location>
        <begin position="61"/>
        <end position="173"/>
    </location>
</feature>
<dbReference type="NCBIfam" id="TIGR02802">
    <property type="entry name" value="Pal_lipo"/>
    <property type="match status" value="1"/>
</dbReference>
<dbReference type="InterPro" id="IPR006665">
    <property type="entry name" value="OmpA-like"/>
</dbReference>
<feature type="signal peptide" evidence="9">
    <location>
        <begin position="1"/>
        <end position="19"/>
    </location>
</feature>
<evidence type="ECO:0000256" key="2">
    <source>
        <dbReference type="ARBA" id="ARBA00022729"/>
    </source>
</evidence>
<sequence length="173" mass="19079">MNRKLGLLLTIVLALTVSACTGKKDTAATDTTTTTPVDVDTSSQTVFGTSYTADELRNRFGIEGDPLNYKVLYFEYNSSVIDERSQIIAKRHAQYLGGNGGARVTLEGHADERGTRDYNLALGERRAQAVAEFMNAEGAQSQIQTISYGEERPADPAHTEAAWQQNRRVEIKY</sequence>
<comment type="caution">
    <text evidence="11">The sequence shown here is derived from an EMBL/GenBank/DDBJ whole genome shotgun (WGS) entry which is preliminary data.</text>
</comment>
<organism evidence="11 12">
    <name type="scientific">Arenicella chitinivorans</name>
    <dbReference type="NCBI Taxonomy" id="1329800"/>
    <lineage>
        <taxon>Bacteria</taxon>
        <taxon>Pseudomonadati</taxon>
        <taxon>Pseudomonadota</taxon>
        <taxon>Gammaproteobacteria</taxon>
        <taxon>Arenicellales</taxon>
        <taxon>Arenicellaceae</taxon>
        <taxon>Arenicella</taxon>
    </lineage>
</organism>
<proteinExistence type="inferred from homology"/>
<evidence type="ECO:0000256" key="4">
    <source>
        <dbReference type="ARBA" id="ARBA00023139"/>
    </source>
</evidence>
<keyword evidence="6 8" id="KW-0449">Lipoprotein</keyword>
<dbReference type="InterPro" id="IPR014169">
    <property type="entry name" value="Pal_lipo_C"/>
</dbReference>
<dbReference type="PANTHER" id="PTHR30329:SF21">
    <property type="entry name" value="LIPOPROTEIN YIAD-RELATED"/>
    <property type="match status" value="1"/>
</dbReference>
<feature type="chain" id="PRO_5037778116" description="Peptidoglycan-associated lipoprotein" evidence="9">
    <location>
        <begin position="20"/>
        <end position="173"/>
    </location>
</feature>
<evidence type="ECO:0000256" key="3">
    <source>
        <dbReference type="ARBA" id="ARBA00023136"/>
    </source>
</evidence>
<evidence type="ECO:0000259" key="10">
    <source>
        <dbReference type="PROSITE" id="PS51123"/>
    </source>
</evidence>
<dbReference type="PROSITE" id="PS51123">
    <property type="entry name" value="OMPA_2"/>
    <property type="match status" value="1"/>
</dbReference>
<evidence type="ECO:0000313" key="12">
    <source>
        <dbReference type="Proteomes" id="UP000614811"/>
    </source>
</evidence>
<dbReference type="InterPro" id="IPR050330">
    <property type="entry name" value="Bact_OuterMem_StrucFunc"/>
</dbReference>
<reference evidence="11" key="2">
    <citation type="submission" date="2020-09" db="EMBL/GenBank/DDBJ databases">
        <authorList>
            <person name="Sun Q."/>
            <person name="Kim S."/>
        </authorList>
    </citation>
    <scope>NUCLEOTIDE SEQUENCE</scope>
    <source>
        <strain evidence="11">KCTC 12711</strain>
    </source>
</reference>
<evidence type="ECO:0000256" key="1">
    <source>
        <dbReference type="ARBA" id="ARBA00022618"/>
    </source>
</evidence>
<keyword evidence="7 8" id="KW-0131">Cell cycle</keyword>
<dbReference type="InterPro" id="IPR039001">
    <property type="entry name" value="Pal"/>
</dbReference>
<keyword evidence="1 8" id="KW-0132">Cell division</keyword>
<keyword evidence="2 8" id="KW-0732">Signal</keyword>
<dbReference type="HAMAP" id="MF_02204">
    <property type="entry name" value="Pal"/>
    <property type="match status" value="1"/>
</dbReference>
<evidence type="ECO:0000256" key="9">
    <source>
        <dbReference type="SAM" id="SignalP"/>
    </source>
</evidence>
<evidence type="ECO:0000256" key="7">
    <source>
        <dbReference type="ARBA" id="ARBA00023306"/>
    </source>
</evidence>